<dbReference type="Gene3D" id="3.30.160.250">
    <property type="match status" value="1"/>
</dbReference>
<gene>
    <name evidence="1" type="ORF">A6770_03545</name>
</gene>
<proteinExistence type="predicted"/>
<dbReference type="SUPFAM" id="SSF143100">
    <property type="entry name" value="TTHA1013/TTHA0281-like"/>
    <property type="match status" value="1"/>
</dbReference>
<reference evidence="1" key="1">
    <citation type="submission" date="2016-04" db="EMBL/GenBank/DDBJ databases">
        <authorList>
            <person name="Tabuchi Yagui T.R."/>
        </authorList>
    </citation>
    <scope>NUCLEOTIDE SEQUENCE [LARGE SCALE GENOMIC DNA]</scope>
    <source>
        <strain evidence="1">NIES-26</strain>
    </source>
</reference>
<organism evidence="1 2">
    <name type="scientific">Nostoc minutum NIES-26</name>
    <dbReference type="NCBI Taxonomy" id="1844469"/>
    <lineage>
        <taxon>Bacteria</taxon>
        <taxon>Bacillati</taxon>
        <taxon>Cyanobacteriota</taxon>
        <taxon>Cyanophyceae</taxon>
        <taxon>Nostocales</taxon>
        <taxon>Nostocaceae</taxon>
        <taxon>Nostoc</taxon>
    </lineage>
</organism>
<dbReference type="InterPro" id="IPR035069">
    <property type="entry name" value="TTHA1013/TTHA0281-like"/>
</dbReference>
<evidence type="ECO:0000313" key="2">
    <source>
        <dbReference type="Proteomes" id="UP000252107"/>
    </source>
</evidence>
<name>A0A367QNA7_9NOSO</name>
<dbReference type="Proteomes" id="UP000252107">
    <property type="component" value="Unassembled WGS sequence"/>
</dbReference>
<keyword evidence="2" id="KW-1185">Reference proteome</keyword>
<sequence>MPMKQFKIVIEKHSDGYVAYPIGVVGAIVGQGDTYEEALSDVKSAIACYVEVFGKEMLEDTPCVEVFIAEAVIAV</sequence>
<evidence type="ECO:0008006" key="3">
    <source>
        <dbReference type="Google" id="ProtNLM"/>
    </source>
</evidence>
<accession>A0A367QNA7</accession>
<comment type="caution">
    <text evidence="1">The sequence shown here is derived from an EMBL/GenBank/DDBJ whole genome shotgun (WGS) entry which is preliminary data.</text>
</comment>
<dbReference type="AlphaFoldDB" id="A0A367QNA7"/>
<protein>
    <recommendedName>
        <fullName evidence="3">HicB-like antitoxin of toxin-antitoxin system domain-containing protein</fullName>
    </recommendedName>
</protein>
<evidence type="ECO:0000313" key="1">
    <source>
        <dbReference type="EMBL" id="RCJ24744.1"/>
    </source>
</evidence>
<dbReference type="EMBL" id="LXQD01000317">
    <property type="protein sequence ID" value="RCJ24744.1"/>
    <property type="molecule type" value="Genomic_DNA"/>
</dbReference>